<organism evidence="1 2">
    <name type="scientific">Brochothrix thermosphacta</name>
    <name type="common">Microbacterium thermosphactum</name>
    <dbReference type="NCBI Taxonomy" id="2756"/>
    <lineage>
        <taxon>Bacteria</taxon>
        <taxon>Bacillati</taxon>
        <taxon>Bacillota</taxon>
        <taxon>Bacilli</taxon>
        <taxon>Bacillales</taxon>
        <taxon>Listeriaceae</taxon>
        <taxon>Brochothrix</taxon>
    </lineage>
</organism>
<accession>A0A2X0S7H9</accession>
<sequence length="95" mass="10572">MVNWYASGDERAKEAVKLISETIDTLSKNNHTPLITVLKEGYKELEKPTQSPALILSRLQLSISGCLMKNDIILSNESQKLLSQLSALSHIRYGS</sequence>
<evidence type="ECO:0008006" key="3">
    <source>
        <dbReference type="Google" id="ProtNLM"/>
    </source>
</evidence>
<dbReference type="Proteomes" id="UP000270190">
    <property type="component" value="Unassembled WGS sequence"/>
</dbReference>
<dbReference type="EMBL" id="OUNC01000019">
    <property type="protein sequence ID" value="SPP28632.1"/>
    <property type="molecule type" value="Genomic_DNA"/>
</dbReference>
<gene>
    <name evidence="1" type="ORF">BTBSAS_260014</name>
</gene>
<dbReference type="InterPro" id="IPR053739">
    <property type="entry name" value="Bact_Immunity_Domain_sf"/>
</dbReference>
<dbReference type="Gene3D" id="1.20.1440.140">
    <property type="match status" value="1"/>
</dbReference>
<dbReference type="Pfam" id="PF08951">
    <property type="entry name" value="EntA_Immun"/>
    <property type="match status" value="1"/>
</dbReference>
<dbReference type="GO" id="GO:0030153">
    <property type="term" value="P:bacteriocin immunity"/>
    <property type="evidence" value="ECO:0007669"/>
    <property type="project" value="InterPro"/>
</dbReference>
<name>A0A2X0S7H9_BROTH</name>
<proteinExistence type="predicted"/>
<evidence type="ECO:0000313" key="1">
    <source>
        <dbReference type="EMBL" id="SPP28632.1"/>
    </source>
</evidence>
<protein>
    <recommendedName>
        <fullName evidence="3">Bacteriocin immunity protein</fullName>
    </recommendedName>
</protein>
<reference evidence="2" key="1">
    <citation type="submission" date="2018-04" db="EMBL/GenBank/DDBJ databases">
        <authorList>
            <person name="Illikoud N."/>
        </authorList>
    </citation>
    <scope>NUCLEOTIDE SEQUENCE [LARGE SCALE GENOMIC DNA]</scope>
</reference>
<dbReference type="AlphaFoldDB" id="A0A2X0S7H9"/>
<dbReference type="InterPro" id="IPR015046">
    <property type="entry name" value="LciA_Immunity-like"/>
</dbReference>
<dbReference type="RefSeq" id="WP_069120407.1">
    <property type="nucleotide sequence ID" value="NZ_CBCPIX010000001.1"/>
</dbReference>
<evidence type="ECO:0000313" key="2">
    <source>
        <dbReference type="Proteomes" id="UP000270190"/>
    </source>
</evidence>